<proteinExistence type="predicted"/>
<dbReference type="EMBL" id="JAUJWW010000009">
    <property type="protein sequence ID" value="MDN7229038.1"/>
    <property type="molecule type" value="Genomic_DNA"/>
</dbReference>
<evidence type="ECO:0000313" key="2">
    <source>
        <dbReference type="Proteomes" id="UP001172054"/>
    </source>
</evidence>
<dbReference type="Proteomes" id="UP001172054">
    <property type="component" value="Unassembled WGS sequence"/>
</dbReference>
<accession>A0ABT8MVT2</accession>
<organism evidence="1 2">
    <name type="scientific">Planococcus liqunii</name>
    <dbReference type="NCBI Taxonomy" id="3058394"/>
    <lineage>
        <taxon>Bacteria</taxon>
        <taxon>Bacillati</taxon>
        <taxon>Bacillota</taxon>
        <taxon>Bacilli</taxon>
        <taxon>Bacillales</taxon>
        <taxon>Caryophanaceae</taxon>
        <taxon>Planococcus</taxon>
    </lineage>
</organism>
<name>A0ABT8MVT2_9BACL</name>
<reference evidence="1 2" key="1">
    <citation type="submission" date="2023-06" db="EMBL/GenBank/DDBJ databases">
        <title>Novel species in genus Planococcus.</title>
        <authorList>
            <person name="Ning S."/>
        </authorList>
    </citation>
    <scope>NUCLEOTIDE SEQUENCE [LARGE SCALE GENOMIC DNA]</scope>
    <source>
        <strain evidence="1 2">N064</strain>
    </source>
</reference>
<gene>
    <name evidence="1" type="ORF">QWY15_17330</name>
</gene>
<keyword evidence="2" id="KW-1185">Reference proteome</keyword>
<comment type="caution">
    <text evidence="1">The sequence shown here is derived from an EMBL/GenBank/DDBJ whole genome shotgun (WGS) entry which is preliminary data.</text>
</comment>
<evidence type="ECO:0000313" key="1">
    <source>
        <dbReference type="EMBL" id="MDN7229038.1"/>
    </source>
</evidence>
<protein>
    <submittedName>
        <fullName evidence="1">Uncharacterized protein</fullName>
    </submittedName>
</protein>
<dbReference type="RefSeq" id="WP_301727177.1">
    <property type="nucleotide sequence ID" value="NZ_JAUJWW010000009.1"/>
</dbReference>
<sequence>MKQFEDKEQVLLAYYVQYYRGATTEEVKALHQRLKEGIGSERYEKAMAALQEEGLVNGMEQVEQGETEGAPVPMATNEGMLYINDTLNLQSYTVEEHQLDYLENNLKTSNLEFTLEPVKAYVEESIRKRAEEEPNSNRP</sequence>